<evidence type="ECO:0000256" key="5">
    <source>
        <dbReference type="ARBA" id="ARBA00022679"/>
    </source>
</evidence>
<keyword evidence="6" id="KW-0663">Pyridoxal phosphate</keyword>
<accession>Q9YE99</accession>
<dbReference type="eggNOG" id="arCOG01130">
    <property type="taxonomic scope" value="Archaea"/>
</dbReference>
<dbReference type="Proteomes" id="UP000002518">
    <property type="component" value="Chromosome"/>
</dbReference>
<keyword evidence="4 8" id="KW-0032">Aminotransferase</keyword>
<dbReference type="AlphaFoldDB" id="Q9YE99"/>
<comment type="subunit">
    <text evidence="3">Homodimer.</text>
</comment>
<dbReference type="Pfam" id="PF00155">
    <property type="entry name" value="Aminotran_1_2"/>
    <property type="match status" value="1"/>
</dbReference>
<reference evidence="8 9" key="1">
    <citation type="journal article" date="1999" name="DNA Res.">
        <title>Complete genome sequence of an aerobic hyper-thermophilic crenarchaeon, Aeropyrum pernix K1.</title>
        <authorList>
            <person name="Kawarabayasi Y."/>
            <person name="Hino Y."/>
            <person name="Horikawa H."/>
            <person name="Yamazaki S."/>
            <person name="Haikawa Y."/>
            <person name="Jin-no K."/>
            <person name="Takahashi M."/>
            <person name="Sekine M."/>
            <person name="Baba S."/>
            <person name="Ankai A."/>
            <person name="Kosugi H."/>
            <person name="Hosoyama A."/>
            <person name="Fukui S."/>
            <person name="Nagai Y."/>
            <person name="Nishijima K."/>
            <person name="Nakazawa H."/>
            <person name="Takamiya M."/>
            <person name="Masuda S."/>
            <person name="Funahashi T."/>
            <person name="Tanaka T."/>
            <person name="Kudoh Y."/>
            <person name="Yamazaki J."/>
            <person name="Kushida N."/>
            <person name="Oguchi A."/>
            <person name="Aoki K."/>
            <person name="Kubota K."/>
            <person name="Nakamura Y."/>
            <person name="Nomura N."/>
            <person name="Sako Y."/>
            <person name="Kikuchi H."/>
        </authorList>
    </citation>
    <scope>NUCLEOTIDE SEQUENCE [LARGE SCALE GENOMIC DNA]</scope>
    <source>
        <strain evidence="9">ATCC 700893 / DSM 11879 / JCM 9820 / NBRC 100138 / K1</strain>
    </source>
</reference>
<name>Q9YE99_AERPE</name>
<dbReference type="GO" id="GO:0004069">
    <property type="term" value="F:L-aspartate:2-oxoglutarate aminotransferase activity"/>
    <property type="evidence" value="ECO:0007669"/>
    <property type="project" value="UniProtKB-EC"/>
</dbReference>
<dbReference type="InterPro" id="IPR050596">
    <property type="entry name" value="AspAT/PAT-like"/>
</dbReference>
<dbReference type="PANTHER" id="PTHR46383:SF1">
    <property type="entry name" value="ASPARTATE AMINOTRANSFERASE"/>
    <property type="match status" value="1"/>
</dbReference>
<dbReference type="PANTHER" id="PTHR46383">
    <property type="entry name" value="ASPARTATE AMINOTRANSFERASE"/>
    <property type="match status" value="1"/>
</dbReference>
<evidence type="ECO:0000256" key="1">
    <source>
        <dbReference type="ARBA" id="ARBA00001933"/>
    </source>
</evidence>
<dbReference type="CDD" id="cd00609">
    <property type="entry name" value="AAT_like"/>
    <property type="match status" value="1"/>
</dbReference>
<evidence type="ECO:0000313" key="9">
    <source>
        <dbReference type="Proteomes" id="UP000002518"/>
    </source>
</evidence>
<evidence type="ECO:0000256" key="4">
    <source>
        <dbReference type="ARBA" id="ARBA00022576"/>
    </source>
</evidence>
<evidence type="ECO:0000256" key="2">
    <source>
        <dbReference type="ARBA" id="ARBA00007441"/>
    </source>
</evidence>
<dbReference type="RefSeq" id="WP_010865895.1">
    <property type="nucleotide sequence ID" value="NC_000854.2"/>
</dbReference>
<dbReference type="EnsemblBacteria" id="BAA79647">
    <property type="protein sequence ID" value="BAA79647"/>
    <property type="gene ID" value="APE_0674.1"/>
</dbReference>
<dbReference type="GeneID" id="1444808"/>
<keyword evidence="9" id="KW-1185">Reference proteome</keyword>
<dbReference type="GO" id="GO:0030170">
    <property type="term" value="F:pyridoxal phosphate binding"/>
    <property type="evidence" value="ECO:0007669"/>
    <property type="project" value="InterPro"/>
</dbReference>
<protein>
    <submittedName>
        <fullName evidence="8">Aspartate aminotransferase</fullName>
        <ecNumber evidence="8">2.6.1.1</ecNumber>
    </submittedName>
</protein>
<dbReference type="STRING" id="272557.APE_0674.1"/>
<gene>
    <name evidence="8" type="primary">aspC</name>
    <name evidence="8" type="ordered locus">APE_0674.1</name>
</gene>
<dbReference type="InterPro" id="IPR015424">
    <property type="entry name" value="PyrdxlP-dep_Trfase"/>
</dbReference>
<proteinExistence type="inferred from homology"/>
<sequence>MAGGYNRRVDLITGSPTRKIDAVRERLAREGRDVILLSTGQPGFLPPTFLRERLAQALLDEGFKRLYSYTPTPGYADVREAIAEDLAALGGPRMEPDDILVTAGGQEAMFATLSTILEPGDKVILMDPTYFGYRPIVEYLGGRVEWVRAPPSLGFQPDEERLKEAFTRDVKAVVLVSPDNPTGRLLSTESAKLVADLAVDTGAWIVYDEAYKTLVFEGEHVYLYKLAPDNTISINTFSKDPGFPGWRLGYLYGPGWIVGKIRLVSEELVYCPPSIAQVAAKIYLEDREGRLRHLEYAREFLKTRMEAMAGALEEMLPEAVFARPGGSMFITVDLSSYLSKASITSEDLSVKLLDEESVATVPGRYFGPSGDTMLRLSFATETPERIREGIGRLARLLERLA</sequence>
<comment type="cofactor">
    <cofactor evidence="1">
        <name>pyridoxal 5'-phosphate</name>
        <dbReference type="ChEBI" id="CHEBI:597326"/>
    </cofactor>
</comment>
<evidence type="ECO:0000259" key="7">
    <source>
        <dbReference type="Pfam" id="PF00155"/>
    </source>
</evidence>
<comment type="similarity">
    <text evidence="2">Belongs to the class-I pyridoxal-phosphate-dependent aminotransferase family.</text>
</comment>
<dbReference type="Gene3D" id="3.40.640.10">
    <property type="entry name" value="Type I PLP-dependent aspartate aminotransferase-like (Major domain)"/>
    <property type="match status" value="1"/>
</dbReference>
<dbReference type="EC" id="2.6.1.1" evidence="8"/>
<dbReference type="PIR" id="G72655">
    <property type="entry name" value="G72655"/>
</dbReference>
<dbReference type="SUPFAM" id="SSF53383">
    <property type="entry name" value="PLP-dependent transferases"/>
    <property type="match status" value="1"/>
</dbReference>
<dbReference type="InterPro" id="IPR004839">
    <property type="entry name" value="Aminotransferase_I/II_large"/>
</dbReference>
<dbReference type="GO" id="GO:0006520">
    <property type="term" value="P:amino acid metabolic process"/>
    <property type="evidence" value="ECO:0007669"/>
    <property type="project" value="InterPro"/>
</dbReference>
<keyword evidence="5 8" id="KW-0808">Transferase</keyword>
<evidence type="ECO:0000256" key="6">
    <source>
        <dbReference type="ARBA" id="ARBA00022898"/>
    </source>
</evidence>
<evidence type="ECO:0000256" key="3">
    <source>
        <dbReference type="ARBA" id="ARBA00011738"/>
    </source>
</evidence>
<dbReference type="KEGG" id="ape:APE_0674.1"/>
<dbReference type="InterPro" id="IPR015421">
    <property type="entry name" value="PyrdxlP-dep_Trfase_major"/>
</dbReference>
<dbReference type="EMBL" id="BA000002">
    <property type="protein sequence ID" value="BAA79647.2"/>
    <property type="molecule type" value="Genomic_DNA"/>
</dbReference>
<feature type="domain" description="Aminotransferase class I/classII large" evidence="7">
    <location>
        <begin position="33"/>
        <end position="393"/>
    </location>
</feature>
<organism evidence="8 9">
    <name type="scientific">Aeropyrum pernix (strain ATCC 700893 / DSM 11879 / JCM 9820 / NBRC 100138 / K1)</name>
    <dbReference type="NCBI Taxonomy" id="272557"/>
    <lineage>
        <taxon>Archaea</taxon>
        <taxon>Thermoproteota</taxon>
        <taxon>Thermoprotei</taxon>
        <taxon>Desulfurococcales</taxon>
        <taxon>Desulfurococcaceae</taxon>
        <taxon>Aeropyrum</taxon>
    </lineage>
</organism>
<evidence type="ECO:0000313" key="8">
    <source>
        <dbReference type="EMBL" id="BAA79647.2"/>
    </source>
</evidence>